<gene>
    <name evidence="2" type="ORF">GQA70_01835</name>
</gene>
<evidence type="ECO:0000313" key="3">
    <source>
        <dbReference type="Proteomes" id="UP000596387"/>
    </source>
</evidence>
<evidence type="ECO:0000313" key="2">
    <source>
        <dbReference type="EMBL" id="QRF68348.1"/>
    </source>
</evidence>
<reference evidence="2 3" key="1">
    <citation type="submission" date="2019-12" db="EMBL/GenBank/DDBJ databases">
        <title>Complete Genome Sequence of a Quorum-Sensing Bacterium,Rhodobacteraceae bacterium C31, Isolated from a marine microalgae symbiotic bacteria.</title>
        <authorList>
            <person name="Zhang Y."/>
        </authorList>
    </citation>
    <scope>NUCLEOTIDE SEQUENCE [LARGE SCALE GENOMIC DNA]</scope>
    <source>
        <strain evidence="2 3">C31</strain>
    </source>
</reference>
<name>A0ABX7FF54_9RHOB</name>
<dbReference type="PANTHER" id="PTHR30305">
    <property type="entry name" value="PROTEIN YJDM-RELATED"/>
    <property type="match status" value="1"/>
</dbReference>
<dbReference type="PANTHER" id="PTHR30305:SF1">
    <property type="entry name" value="HPR KINASE_PHOSPHORYLASE"/>
    <property type="match status" value="1"/>
</dbReference>
<keyword evidence="3" id="KW-1185">Reference proteome</keyword>
<sequence>MIPVREVLHASAVALRGRGLLICGASGSGKSGLALELMARGAALVADDRVIATRQGDTVRLTAPEAIRGMIEARGIGLLNATPTGDTALAAILDLDTPESQRLPPFRTRRLLGVEFPLLHNPASPYLSSALVQYLFEGRRM</sequence>
<dbReference type="SUPFAM" id="SSF53795">
    <property type="entry name" value="PEP carboxykinase-like"/>
    <property type="match status" value="1"/>
</dbReference>
<feature type="domain" description="HPr kinase/phosphorylase C-terminal" evidence="1">
    <location>
        <begin position="5"/>
        <end position="82"/>
    </location>
</feature>
<dbReference type="InterPro" id="IPR027417">
    <property type="entry name" value="P-loop_NTPase"/>
</dbReference>
<proteinExistence type="predicted"/>
<dbReference type="EMBL" id="CP047166">
    <property type="protein sequence ID" value="QRF68348.1"/>
    <property type="molecule type" value="Genomic_DNA"/>
</dbReference>
<dbReference type="Gene3D" id="3.40.50.300">
    <property type="entry name" value="P-loop containing nucleotide triphosphate hydrolases"/>
    <property type="match status" value="1"/>
</dbReference>
<keyword evidence="2" id="KW-0418">Kinase</keyword>
<dbReference type="InterPro" id="IPR011104">
    <property type="entry name" value="Hpr_kin/Pase_C"/>
</dbReference>
<dbReference type="GO" id="GO:0016301">
    <property type="term" value="F:kinase activity"/>
    <property type="evidence" value="ECO:0007669"/>
    <property type="project" value="UniProtKB-KW"/>
</dbReference>
<evidence type="ECO:0000259" key="1">
    <source>
        <dbReference type="Pfam" id="PF07475"/>
    </source>
</evidence>
<keyword evidence="2" id="KW-0808">Transferase</keyword>
<dbReference type="CDD" id="cd01918">
    <property type="entry name" value="HprK_C"/>
    <property type="match status" value="1"/>
</dbReference>
<dbReference type="Pfam" id="PF07475">
    <property type="entry name" value="Hpr_kinase_C"/>
    <property type="match status" value="1"/>
</dbReference>
<organism evidence="2 3">
    <name type="scientific">Ponticoccus alexandrii</name>
    <dbReference type="NCBI Taxonomy" id="1943633"/>
    <lineage>
        <taxon>Bacteria</taxon>
        <taxon>Pseudomonadati</taxon>
        <taxon>Pseudomonadota</taxon>
        <taxon>Alphaproteobacteria</taxon>
        <taxon>Rhodobacterales</taxon>
        <taxon>Roseobacteraceae</taxon>
        <taxon>Ponticoccus</taxon>
    </lineage>
</organism>
<protein>
    <submittedName>
        <fullName evidence="2">Serine kinase</fullName>
    </submittedName>
</protein>
<dbReference type="Proteomes" id="UP000596387">
    <property type="component" value="Chromosome"/>
</dbReference>
<accession>A0ABX7FF54</accession>